<dbReference type="AlphaFoldDB" id="A0A4D4JBI1"/>
<dbReference type="Proteomes" id="UP000298860">
    <property type="component" value="Unassembled WGS sequence"/>
</dbReference>
<protein>
    <submittedName>
        <fullName evidence="1">Uncharacterized protein</fullName>
    </submittedName>
</protein>
<accession>A0A4D4JBI1</accession>
<reference evidence="2" key="1">
    <citation type="submission" date="2019-04" db="EMBL/GenBank/DDBJ databases">
        <title>Draft genome sequence of Pseudonocardiaceae bacterium SL3-2-4.</title>
        <authorList>
            <person name="Ningsih F."/>
            <person name="Yokota A."/>
            <person name="Sakai Y."/>
            <person name="Nanatani K."/>
            <person name="Yabe S."/>
            <person name="Oetari A."/>
            <person name="Sjamsuridzal W."/>
        </authorList>
    </citation>
    <scope>NUCLEOTIDE SEQUENCE [LARGE SCALE GENOMIC DNA]</scope>
    <source>
        <strain evidence="2">SL3-2-4</strain>
    </source>
</reference>
<dbReference type="EMBL" id="BJFL01000024">
    <property type="protein sequence ID" value="GDY32380.1"/>
    <property type="molecule type" value="Genomic_DNA"/>
</dbReference>
<dbReference type="RefSeq" id="WP_137815406.1">
    <property type="nucleotide sequence ID" value="NZ_BJFL01000024.1"/>
</dbReference>
<sequence>MDGNPRRIACRDQDGRRAELEVSALGDHRVGLRVPTGERYELEALEGVGRLRAGLRDKLIESALAKREYR</sequence>
<comment type="caution">
    <text evidence="1">The sequence shown here is derived from an EMBL/GenBank/DDBJ whole genome shotgun (WGS) entry which is preliminary data.</text>
</comment>
<gene>
    <name evidence="1" type="ORF">GTS_40130</name>
</gene>
<keyword evidence="2" id="KW-1185">Reference proteome</keyword>
<organism evidence="1 2">
    <name type="scientific">Gandjariella thermophila</name>
    <dbReference type="NCBI Taxonomy" id="1931992"/>
    <lineage>
        <taxon>Bacteria</taxon>
        <taxon>Bacillati</taxon>
        <taxon>Actinomycetota</taxon>
        <taxon>Actinomycetes</taxon>
        <taxon>Pseudonocardiales</taxon>
        <taxon>Pseudonocardiaceae</taxon>
        <taxon>Gandjariella</taxon>
    </lineage>
</organism>
<evidence type="ECO:0000313" key="2">
    <source>
        <dbReference type="Proteomes" id="UP000298860"/>
    </source>
</evidence>
<dbReference type="OrthoDB" id="9918110at2"/>
<proteinExistence type="predicted"/>
<evidence type="ECO:0000313" key="1">
    <source>
        <dbReference type="EMBL" id="GDY32380.1"/>
    </source>
</evidence>
<name>A0A4D4JBI1_9PSEU</name>